<reference evidence="3 4" key="1">
    <citation type="submission" date="2020-12" db="EMBL/GenBank/DDBJ databases">
        <title>Microbacterium sp. HY060.</title>
        <authorList>
            <person name="Zhou J."/>
        </authorList>
    </citation>
    <scope>NUCLEOTIDE SEQUENCE [LARGE SCALE GENOMIC DNA]</scope>
    <source>
        <strain evidence="3 4">HY60</strain>
    </source>
</reference>
<gene>
    <name evidence="3" type="ORF">HCR76_07685</name>
</gene>
<name>A0ABX6YM70_9MICO</name>
<evidence type="ECO:0000313" key="4">
    <source>
        <dbReference type="Proteomes" id="UP000662814"/>
    </source>
</evidence>
<sequence>MVDRAGTGRLGGVIRDVLRPRHEVWRLWSEPEFIRRWFWESSSDTEVEFVAEVGQRWRVVTSDVSVGGQITEVVPGEKLAFTMRWAGDTHTLEVDVRLLDDHAGGTTIEISESGSVSEAERDEHVAGWVASLARMTKIDLSQ</sequence>
<dbReference type="InterPro" id="IPR023393">
    <property type="entry name" value="START-like_dom_sf"/>
</dbReference>
<evidence type="ECO:0000313" key="3">
    <source>
        <dbReference type="EMBL" id="QPZ39892.1"/>
    </source>
</evidence>
<evidence type="ECO:0000256" key="1">
    <source>
        <dbReference type="ARBA" id="ARBA00006817"/>
    </source>
</evidence>
<dbReference type="RefSeq" id="WP_166989711.1">
    <property type="nucleotide sequence ID" value="NZ_CP061169.1"/>
</dbReference>
<dbReference type="SUPFAM" id="SSF55961">
    <property type="entry name" value="Bet v1-like"/>
    <property type="match status" value="1"/>
</dbReference>
<evidence type="ECO:0000259" key="2">
    <source>
        <dbReference type="Pfam" id="PF08327"/>
    </source>
</evidence>
<proteinExistence type="inferred from homology"/>
<comment type="similarity">
    <text evidence="1">Belongs to the AHA1 family.</text>
</comment>
<dbReference type="Pfam" id="PF08327">
    <property type="entry name" value="AHSA1"/>
    <property type="match status" value="1"/>
</dbReference>
<protein>
    <submittedName>
        <fullName evidence="3">SRPBCC domain-containing protein</fullName>
    </submittedName>
</protein>
<dbReference type="Gene3D" id="3.30.530.20">
    <property type="match status" value="1"/>
</dbReference>
<organism evidence="3 4">
    <name type="scientific">Paramicrobacterium chengjingii</name>
    <dbReference type="NCBI Taxonomy" id="2769067"/>
    <lineage>
        <taxon>Bacteria</taxon>
        <taxon>Bacillati</taxon>
        <taxon>Actinomycetota</taxon>
        <taxon>Actinomycetes</taxon>
        <taxon>Micrococcales</taxon>
        <taxon>Microbacteriaceae</taxon>
        <taxon>Paramicrobacterium</taxon>
    </lineage>
</organism>
<dbReference type="InterPro" id="IPR013538">
    <property type="entry name" value="ASHA1/2-like_C"/>
</dbReference>
<accession>A0ABX6YM70</accession>
<dbReference type="EMBL" id="CP061169">
    <property type="protein sequence ID" value="QPZ39892.1"/>
    <property type="molecule type" value="Genomic_DNA"/>
</dbReference>
<keyword evidence="4" id="KW-1185">Reference proteome</keyword>
<feature type="domain" description="Activator of Hsp90 ATPase homologue 1/2-like C-terminal" evidence="2">
    <location>
        <begin position="20"/>
        <end position="137"/>
    </location>
</feature>
<dbReference type="CDD" id="cd07814">
    <property type="entry name" value="SRPBCC_CalC_Aha1-like"/>
    <property type="match status" value="1"/>
</dbReference>
<dbReference type="Proteomes" id="UP000662814">
    <property type="component" value="Chromosome"/>
</dbReference>